<proteinExistence type="predicted"/>
<name>A0A812SZV0_9DINO</name>
<evidence type="ECO:0000313" key="2">
    <source>
        <dbReference type="EMBL" id="CAE7497707.1"/>
    </source>
</evidence>
<protein>
    <recommendedName>
        <fullName evidence="4">Ubiquitin-like domain-containing protein</fullName>
    </recommendedName>
</protein>
<evidence type="ECO:0000313" key="3">
    <source>
        <dbReference type="Proteomes" id="UP000604046"/>
    </source>
</evidence>
<sequence length="770" mass="84334">MMVTELFICIGGEWRAVWNSTTRRKLSYKSPTIDALSQIRAFYSAWKQMLQAVKLQAQGGQTVNYVDTMWISASALTTYFLRKDAEQPTYLQEQQLAILLRAAVAINSGASGSPCTCQLFYFSLLRESVKFWSMYFSSEHTQLGPSGDPARDYYMDAIDSPQSPCSLIQESKAFLVPWQFLVLPETDQLLGDSACLPKRIVTAMVCGQYWLHKGDAKMAAALFHSASQMLVMSMDCFDNAVSGLAHHQEASNAKWLRFQELFSYLSQVDPAASPFLRPEGEARRSAISHRVPLPRLLKVPAHHGMVALPPLCLLPNSSALHLRIQGVPAEQPLFFYDFSAAWSLRRVYALPSLGGGNYTGLKAVFIGLDVPAWTNLGHALDRLISAVFGTYRYAYRSGGMPEVLRLRDTLEVHLRFSEEDSRAAGFEVNQSKGVVRSAMLPWLTLLSSRPPRLLSELPAGQVNASALPWPLQDSNIATAMVFFGKGKGKGKGNGKGKGKGKGKKGIETKGQGKANDYGMDCAFSKGSGKQLNYGMAYAYSKGFGAQYGKGKGKDSEPPHPAGVMDELSPLAPVMDELSKPQSENAVTINLLAVSGEPIPDGPEDQSPLNRINPDHTVGQICARIKDALSLDVWTQVELVHGSEKLSQTRTPSSYDITEGSLVTVVQSKIEPPPPQPRPPMMYYYVAVPVAAANHHQAMAAFQPGLMNLFAANWNAPVPVLPVQIPHQAANDPAWGLAHAQQQMAPNVYAYQRVPAQPPQAQQQAHPFLLD</sequence>
<dbReference type="EMBL" id="CAJNDS010002494">
    <property type="protein sequence ID" value="CAE7497707.1"/>
    <property type="molecule type" value="Genomic_DNA"/>
</dbReference>
<dbReference type="InterPro" id="IPR029071">
    <property type="entry name" value="Ubiquitin-like_domsf"/>
</dbReference>
<comment type="caution">
    <text evidence="2">The sequence shown here is derived from an EMBL/GenBank/DDBJ whole genome shotgun (WGS) entry which is preliminary data.</text>
</comment>
<accession>A0A812SZV0</accession>
<organism evidence="2 3">
    <name type="scientific">Symbiodinium natans</name>
    <dbReference type="NCBI Taxonomy" id="878477"/>
    <lineage>
        <taxon>Eukaryota</taxon>
        <taxon>Sar</taxon>
        <taxon>Alveolata</taxon>
        <taxon>Dinophyceae</taxon>
        <taxon>Suessiales</taxon>
        <taxon>Symbiodiniaceae</taxon>
        <taxon>Symbiodinium</taxon>
    </lineage>
</organism>
<feature type="region of interest" description="Disordered" evidence="1">
    <location>
        <begin position="488"/>
        <end position="509"/>
    </location>
</feature>
<evidence type="ECO:0000256" key="1">
    <source>
        <dbReference type="SAM" id="MobiDB-lite"/>
    </source>
</evidence>
<dbReference type="Proteomes" id="UP000604046">
    <property type="component" value="Unassembled WGS sequence"/>
</dbReference>
<dbReference type="OrthoDB" id="448012at2759"/>
<reference evidence="2" key="1">
    <citation type="submission" date="2021-02" db="EMBL/GenBank/DDBJ databases">
        <authorList>
            <person name="Dougan E. K."/>
            <person name="Rhodes N."/>
            <person name="Thang M."/>
            <person name="Chan C."/>
        </authorList>
    </citation>
    <scope>NUCLEOTIDE SEQUENCE</scope>
</reference>
<dbReference type="SUPFAM" id="SSF54236">
    <property type="entry name" value="Ubiquitin-like"/>
    <property type="match status" value="1"/>
</dbReference>
<feature type="compositionally biased region" description="Basic residues" evidence="1">
    <location>
        <begin position="488"/>
        <end position="503"/>
    </location>
</feature>
<dbReference type="AlphaFoldDB" id="A0A812SZV0"/>
<gene>
    <name evidence="2" type="ORF">SNAT2548_LOCUS27878</name>
</gene>
<evidence type="ECO:0008006" key="4">
    <source>
        <dbReference type="Google" id="ProtNLM"/>
    </source>
</evidence>
<keyword evidence="3" id="KW-1185">Reference proteome</keyword>
<dbReference type="CDD" id="cd17039">
    <property type="entry name" value="Ubl_ubiquitin_like"/>
    <property type="match status" value="1"/>
</dbReference>